<dbReference type="EMBL" id="CM001022">
    <property type="protein sequence ID" value="EFQ23056.1"/>
    <property type="molecule type" value="Genomic_DNA"/>
</dbReference>
<dbReference type="InterPro" id="IPR003313">
    <property type="entry name" value="AraC-bd"/>
</dbReference>
<dbReference type="InterPro" id="IPR050204">
    <property type="entry name" value="AraC_XylS_family_regulators"/>
</dbReference>
<reference evidence="5 6" key="1">
    <citation type="journal article" date="2010" name="Stand. Genomic Sci.">
        <title>Non-contiguous finished genome sequence of Aminomonas paucivorans type strain (GLU-3).</title>
        <authorList>
            <person name="Pitluck S."/>
            <person name="Yasawong M."/>
            <person name="Held B."/>
            <person name="Lapidus A."/>
            <person name="Nolan M."/>
            <person name="Copeland A."/>
            <person name="Lucas S."/>
            <person name="Del Rio T.G."/>
            <person name="Tice H."/>
            <person name="Cheng J.F."/>
            <person name="Chertkov O."/>
            <person name="Goodwin L."/>
            <person name="Tapia R."/>
            <person name="Han C."/>
            <person name="Liolios K."/>
            <person name="Ivanova N."/>
            <person name="Mavromatis K."/>
            <person name="Ovchinnikova G."/>
            <person name="Pati A."/>
            <person name="Chen A."/>
            <person name="Palaniappan K."/>
            <person name="Land M."/>
            <person name="Hauser L."/>
            <person name="Chang Y.J."/>
            <person name="Jeffries C.D."/>
            <person name="Pukall R."/>
            <person name="Spring S."/>
            <person name="Rohde M."/>
            <person name="Sikorski J."/>
            <person name="Goker M."/>
            <person name="Woyke T."/>
            <person name="Bristow J."/>
            <person name="Eisen J.A."/>
            <person name="Markowitz V."/>
            <person name="Hugenholtz P."/>
            <person name="Kyrpides N.C."/>
            <person name="Klenk H.P."/>
        </authorList>
    </citation>
    <scope>NUCLEOTIDE SEQUENCE [LARGE SCALE GENOMIC DNA]</scope>
    <source>
        <strain evidence="5 6">DSM 12260</strain>
    </source>
</reference>
<keyword evidence="3" id="KW-0804">Transcription</keyword>
<keyword evidence="1" id="KW-0805">Transcription regulation</keyword>
<dbReference type="Proteomes" id="UP000005096">
    <property type="component" value="Chromosome"/>
</dbReference>
<evidence type="ECO:0000313" key="5">
    <source>
        <dbReference type="EMBL" id="EFQ23056.1"/>
    </source>
</evidence>
<dbReference type="InterPro" id="IPR018060">
    <property type="entry name" value="HTH_AraC"/>
</dbReference>
<keyword evidence="2" id="KW-0238">DNA-binding</keyword>
<dbReference type="HOGENOM" id="CLU_000445_88_16_0"/>
<evidence type="ECO:0000256" key="3">
    <source>
        <dbReference type="ARBA" id="ARBA00023163"/>
    </source>
</evidence>
<dbReference type="PROSITE" id="PS01124">
    <property type="entry name" value="HTH_ARAC_FAMILY_2"/>
    <property type="match status" value="1"/>
</dbReference>
<dbReference type="Gene3D" id="1.10.10.60">
    <property type="entry name" value="Homeodomain-like"/>
    <property type="match status" value="2"/>
</dbReference>
<accession>E3D0X4</accession>
<dbReference type="PaxDb" id="584708-Apau_0627"/>
<dbReference type="GO" id="GO:0043565">
    <property type="term" value="F:sequence-specific DNA binding"/>
    <property type="evidence" value="ECO:0007669"/>
    <property type="project" value="InterPro"/>
</dbReference>
<dbReference type="Pfam" id="PF02311">
    <property type="entry name" value="AraC_binding"/>
    <property type="match status" value="1"/>
</dbReference>
<dbReference type="SUPFAM" id="SSF51215">
    <property type="entry name" value="Regulatory protein AraC"/>
    <property type="match status" value="1"/>
</dbReference>
<dbReference type="InterPro" id="IPR037923">
    <property type="entry name" value="HTH-like"/>
</dbReference>
<proteinExistence type="predicted"/>
<dbReference type="STRING" id="584708.Apau_0627"/>
<evidence type="ECO:0000313" key="6">
    <source>
        <dbReference type="Proteomes" id="UP000005096"/>
    </source>
</evidence>
<dbReference type="eggNOG" id="COG2207">
    <property type="taxonomic scope" value="Bacteria"/>
</dbReference>
<evidence type="ECO:0000259" key="4">
    <source>
        <dbReference type="PROSITE" id="PS01124"/>
    </source>
</evidence>
<dbReference type="InterPro" id="IPR009057">
    <property type="entry name" value="Homeodomain-like_sf"/>
</dbReference>
<keyword evidence="6" id="KW-1185">Reference proteome</keyword>
<dbReference type="GO" id="GO:0003700">
    <property type="term" value="F:DNA-binding transcription factor activity"/>
    <property type="evidence" value="ECO:0007669"/>
    <property type="project" value="InterPro"/>
</dbReference>
<dbReference type="AlphaFoldDB" id="E3D0X4"/>
<name>E3D0X4_9BACT</name>
<gene>
    <name evidence="5" type="ORF">Apau_0627</name>
</gene>
<dbReference type="SMART" id="SM00342">
    <property type="entry name" value="HTH_ARAC"/>
    <property type="match status" value="1"/>
</dbReference>
<feature type="domain" description="HTH araC/xylS-type" evidence="4">
    <location>
        <begin position="180"/>
        <end position="277"/>
    </location>
</feature>
<protein>
    <submittedName>
        <fullName evidence="5">Transcriptional regulator, AraC family</fullName>
    </submittedName>
</protein>
<dbReference type="PANTHER" id="PTHR46796">
    <property type="entry name" value="HTH-TYPE TRANSCRIPTIONAL ACTIVATOR RHAS-RELATED"/>
    <property type="match status" value="1"/>
</dbReference>
<evidence type="ECO:0000256" key="2">
    <source>
        <dbReference type="ARBA" id="ARBA00023125"/>
    </source>
</evidence>
<dbReference type="PANTHER" id="PTHR46796:SF2">
    <property type="entry name" value="TRANSCRIPTIONAL REGULATORY PROTEIN"/>
    <property type="match status" value="1"/>
</dbReference>
<dbReference type="SUPFAM" id="SSF46689">
    <property type="entry name" value="Homeodomain-like"/>
    <property type="match status" value="2"/>
</dbReference>
<dbReference type="RefSeq" id="WP_006300215.1">
    <property type="nucleotide sequence ID" value="NZ_CM001022.1"/>
</dbReference>
<sequence>MEDREPRPPREEAVLVPCPELENVEVLRASYRTQSFTRHSHEAFAFGVIERGGLAFRLRGTLEMAGCGDVSLAFPGEAHTGQGADREGWSYRMFYVPPELLASVAREVAPSRRGLPPLLAGVVRDRELARSIATLHRKVEARDASPLDLQERLQGILARLVTRHARWDEASVPPLDGPALRARALLEERFAEALSLEDLARAAGCGPFRLIRAFRETWGMPPHAWQLQLRVRRGQELLRGGWTAARAAAELGFADQSHFTRAFRRIVGMPPGAYARQVRT</sequence>
<evidence type="ECO:0000256" key="1">
    <source>
        <dbReference type="ARBA" id="ARBA00023015"/>
    </source>
</evidence>
<organism evidence="5 6">
    <name type="scientific">Aminomonas paucivorans DSM 12260</name>
    <dbReference type="NCBI Taxonomy" id="584708"/>
    <lineage>
        <taxon>Bacteria</taxon>
        <taxon>Thermotogati</taxon>
        <taxon>Synergistota</taxon>
        <taxon>Synergistia</taxon>
        <taxon>Synergistales</taxon>
        <taxon>Synergistaceae</taxon>
        <taxon>Aminomonas</taxon>
    </lineage>
</organism>
<dbReference type="Pfam" id="PF12833">
    <property type="entry name" value="HTH_18"/>
    <property type="match status" value="1"/>
</dbReference>